<dbReference type="GO" id="GO:0016491">
    <property type="term" value="F:oxidoreductase activity"/>
    <property type="evidence" value="ECO:0007669"/>
    <property type="project" value="InterPro"/>
</dbReference>
<organism evidence="3 4">
    <name type="scientific">Diplocarpon rosae</name>
    <dbReference type="NCBI Taxonomy" id="946125"/>
    <lineage>
        <taxon>Eukaryota</taxon>
        <taxon>Fungi</taxon>
        <taxon>Dikarya</taxon>
        <taxon>Ascomycota</taxon>
        <taxon>Pezizomycotina</taxon>
        <taxon>Leotiomycetes</taxon>
        <taxon>Helotiales</taxon>
        <taxon>Drepanopezizaceae</taxon>
        <taxon>Diplocarpon</taxon>
    </lineage>
</organism>
<dbReference type="InterPro" id="IPR050163">
    <property type="entry name" value="Apolipoprotein_A1/A4/E"/>
</dbReference>
<reference evidence="3" key="1">
    <citation type="submission" date="2023-06" db="EMBL/GenBank/DDBJ databases">
        <title>Draft genome of Marssonina rosae.</title>
        <authorList>
            <person name="Cheng Q."/>
        </authorList>
    </citation>
    <scope>NUCLEOTIDE SEQUENCE</scope>
    <source>
        <strain evidence="3">R4</strain>
    </source>
</reference>
<dbReference type="Proteomes" id="UP001285354">
    <property type="component" value="Unassembled WGS sequence"/>
</dbReference>
<feature type="region of interest" description="Disordered" evidence="2">
    <location>
        <begin position="1942"/>
        <end position="1976"/>
    </location>
</feature>
<sequence length="2141" mass="234323">MPSVERDASRDSDRQMRHQHSASSDCGRAVVPMWDSSDPERAPPPLPMNPSSPVVASRPNTSSAIQSAHIALTEKARDSGYVTNAPTKRIDISPERSLIKGAAHKRMQSLQTGNVRDLSNLLEGGSAFSSPRSPEKSARRPSTPHTNKDFFLEARSPEKEPEKSPEKSPERDISRSATPTPGRETPNRELTLRPSLRRPPQSILGENTPPQSATMLALQNMVNKEVENPLSNVTNGSTAMVRTPQTFDAISNQILSLTSIATSLQREMAQLSRRSKDNATDLVSLKEATNARDEDIRKSLRDLVINLSESSSRSSSNLYAPGAFYIDSKAHNSPGSRAVKTFSLPRIPSPTSFAASLDRDSMTSSVSVSCNHDGVASIALLEKVLRDMGTKEGQDLLVSRLTEVADNLARDGSTTAKKLDDLLELIKANSLQETLARDGGPVGRNVGGSRARNFSFDEAPRLELDFDHPNSGPVAQRVGHLMGTTADKENMAGPGATRAADIINDDVMKIIRTIKDSVAQGGGLTAEVKALVRELRGEVLGMGREIGRKLDHEASNKTSAKDAAAEREQIAQVVRDGLEELNIHMDQILREHRRQSASSQAPRNTVDYKEIFNVVRTALSEHSQQRDPELQKQDIIEAVKEAWENYKPDIELQQFGLEREELLMCLKEGIQEYAPRDHPREADGATRDEVFAAVVEGLKHFSPPRVETEASLSREEILDAVRECLEEFEFPAAPAPEPIETGITRDDMLDAVKEGLHTFDFAAANPTASSRDVDDKITRDDMLDAVKEGLHTFDFAANTMALSRNVNEGISKDDMLDAVKEGLHTFDFAANTMALSRNVNEGISKDDMLDAVKEGLHTFDFPATNITSNRDVAEGITRVDILDAVNEGLHTFDFTSNITALSKNPSEGLTRDEMIEAIKEGLSTFDLAANSTALSRDIREGLTRDDVLDAVREGLHTFEFPAPKNSSGEAGQTLTRDDIHGALRECLHTFDFSGTSTALVHDVEPAGLTRDDVFDAVKAGLGDTPQMDEYADRILDQLRDILEAMRVEFKAVSDEAKQNVAAHGRDTEQLLDATTDGFEKLRSDIETYVDRAADINGKDELLDRMRGSFDSLRLEVEALASKGSDSSLGVVQSELENLRETMSTSLVRGSTSADKDEILVALREGLDSLRADIERPRDSNESILSGTGEILDALQDGLSGLRGEVEKIGSKPVDMTVNYEILDTLKLGLEGVRADIDRLRESGHGEQAVAEINSGAIITAESLKRNDIENLEVLITQLRIKVEALEAMPPPPPQPVPGSLSREDLNMVEEMLRNVQESIAGISTQERSADEDGVTRDDVEAIETLLRNTKAKIDEMEFEQLAKKDHIDAVELLATETRDGVHGLATTLEDVSKRDDLNILEGLVRDVLGGLGEIRERATKDAEDPEKVSKTDVEAVEAVCLDVKTAIDQMVASDLASLASKTDLNNLGELIKEFKGRIELYEGNTARSFEERQAETVGVGERVSEVQVVLEELRDTLREKLDHGASSLDSLGKVLDTIGETVGQNASITDDVKTLFEAMKAEFEKSNAGVVGSKLETDEKFQQTWDRFDSKIDEKFIDLMTKYDDAQTAAEAQAKLAEERGSESEAAAASTKVVAEELKVLIDTLGPTLTDSAEKMDEASKTVFNRVEDTFARVDETFTRVDETFTRVEETHADAKAEHQLTREQVFKTLSAIDGVQVTATEYHPKILDSIKDILLIVGQHYEHSKTATATIQEKIAEIPPPPEIPPAIEPPPQEKYDDSPVHEKLDKLVDHMHVAGKSFAQLETLDKIHQQVMDTAAEVSAFVSAQTQRIADDHEDKEKAVEAATIDLEKRLVEKEHVEATVVGLREEEERLKHSVATLKAEQENLAQQKMRLSADVSSMETALRIRREELHAMEARADGLERRILEGVIDHSRALLISRSNKGRDAMSRKRVPSHATSTAGSLMSAATSRASHPAPSAVSMAMKGNRAMVSVPVNKPAGASRRILSLNQITHNVPTGGFKRSHSVKAPGGSGALRKSSWGGSLGHKYGDLNKENLMLNESEEEDDDVDMSEEDVSDCGTMRRSSRGTTVMTTRTSTGVSESIDEGTEWTGSVDGSESSGEGSEPEQTGIVLYEEAGPVA</sequence>
<dbReference type="PANTHER" id="PTHR18976:SF34">
    <property type="entry name" value="LIPID-BINDING PROTEIN"/>
    <property type="match status" value="1"/>
</dbReference>
<feature type="region of interest" description="Disordered" evidence="2">
    <location>
        <begin position="2062"/>
        <end position="2141"/>
    </location>
</feature>
<dbReference type="PANTHER" id="PTHR18976">
    <property type="entry name" value="APOLIPOPROTEIN"/>
    <property type="match status" value="1"/>
</dbReference>
<feature type="compositionally biased region" description="Low complexity" evidence="2">
    <location>
        <begin position="2112"/>
        <end position="2127"/>
    </location>
</feature>
<feature type="compositionally biased region" description="Basic and acidic residues" evidence="2">
    <location>
        <begin position="1"/>
        <end position="16"/>
    </location>
</feature>
<comment type="caution">
    <text evidence="3">The sequence shown here is derived from an EMBL/GenBank/DDBJ whole genome shotgun (WGS) entry which is preliminary data.</text>
</comment>
<gene>
    <name evidence="3" type="ORF">QTJ16_000774</name>
</gene>
<evidence type="ECO:0000256" key="1">
    <source>
        <dbReference type="SAM" id="Coils"/>
    </source>
</evidence>
<keyword evidence="1" id="KW-0175">Coiled coil</keyword>
<evidence type="ECO:0000256" key="2">
    <source>
        <dbReference type="SAM" id="MobiDB-lite"/>
    </source>
</evidence>
<feature type="compositionally biased region" description="Acidic residues" evidence="2">
    <location>
        <begin position="2062"/>
        <end position="2077"/>
    </location>
</feature>
<dbReference type="EMBL" id="JAUBYV010000001">
    <property type="protein sequence ID" value="KAK2629954.1"/>
    <property type="molecule type" value="Genomic_DNA"/>
</dbReference>
<feature type="coiled-coil region" evidence="1">
    <location>
        <begin position="1863"/>
        <end position="1925"/>
    </location>
</feature>
<feature type="compositionally biased region" description="Basic and acidic residues" evidence="2">
    <location>
        <begin position="146"/>
        <end position="174"/>
    </location>
</feature>
<protein>
    <submittedName>
        <fullName evidence="3">Uncharacterized protein</fullName>
    </submittedName>
</protein>
<dbReference type="PROSITE" id="PS00504">
    <property type="entry name" value="FRD_SDH_FAD_BINDING"/>
    <property type="match status" value="1"/>
</dbReference>
<evidence type="ECO:0000313" key="3">
    <source>
        <dbReference type="EMBL" id="KAK2629954.1"/>
    </source>
</evidence>
<accession>A0AAD9T714</accession>
<feature type="compositionally biased region" description="Polar residues" evidence="2">
    <location>
        <begin position="1957"/>
        <end position="1973"/>
    </location>
</feature>
<feature type="compositionally biased region" description="Basic and acidic residues" evidence="2">
    <location>
        <begin position="88"/>
        <end position="98"/>
    </location>
</feature>
<dbReference type="InterPro" id="IPR003952">
    <property type="entry name" value="FRD_SDH_FAD_BS"/>
</dbReference>
<name>A0AAD9T714_9HELO</name>
<feature type="region of interest" description="Disordered" evidence="2">
    <location>
        <begin position="2017"/>
        <end position="2039"/>
    </location>
</feature>
<evidence type="ECO:0000313" key="4">
    <source>
        <dbReference type="Proteomes" id="UP001285354"/>
    </source>
</evidence>
<feature type="compositionally biased region" description="Low complexity" evidence="2">
    <location>
        <begin position="2087"/>
        <end position="2101"/>
    </location>
</feature>
<keyword evidence="4" id="KW-1185">Reference proteome</keyword>
<proteinExistence type="predicted"/>
<feature type="region of interest" description="Disordered" evidence="2">
    <location>
        <begin position="1"/>
        <end position="209"/>
    </location>
</feature>